<evidence type="ECO:0000259" key="9">
    <source>
        <dbReference type="PROSITE" id="PS50122"/>
    </source>
</evidence>
<dbReference type="HAMAP" id="MF_00099">
    <property type="entry name" value="CheB_chemtxs"/>
    <property type="match status" value="1"/>
</dbReference>
<dbReference type="AlphaFoldDB" id="A0A3S3UPW7"/>
<dbReference type="GO" id="GO:0050568">
    <property type="term" value="F:protein-glutamine glutaminase activity"/>
    <property type="evidence" value="ECO:0007669"/>
    <property type="project" value="UniProtKB-UniRule"/>
</dbReference>
<dbReference type="NCBIfam" id="NF009206">
    <property type="entry name" value="PRK12555.1"/>
    <property type="match status" value="1"/>
</dbReference>
<name>A0A3S3UPW7_9PROT</name>
<comment type="caution">
    <text evidence="10">The sequence shown here is derived from an EMBL/GenBank/DDBJ whole genome shotgun (WGS) entry which is preliminary data.</text>
</comment>
<dbReference type="Gene3D" id="3.40.50.180">
    <property type="entry name" value="Methylesterase CheB, C-terminal domain"/>
    <property type="match status" value="1"/>
</dbReference>
<feature type="domain" description="CheB-type methylesterase" evidence="9">
    <location>
        <begin position="158"/>
        <end position="350"/>
    </location>
</feature>
<dbReference type="SUPFAM" id="SSF52172">
    <property type="entry name" value="CheY-like"/>
    <property type="match status" value="1"/>
</dbReference>
<dbReference type="PANTHER" id="PTHR42872:SF6">
    <property type="entry name" value="PROTEIN-GLUTAMATE METHYLESTERASE_PROTEIN-GLUTAMINE GLUTAMINASE"/>
    <property type="match status" value="1"/>
</dbReference>
<comment type="subcellular location">
    <subcellularLocation>
        <location evidence="5">Cytoplasm</location>
    </subcellularLocation>
</comment>
<dbReference type="InterPro" id="IPR035909">
    <property type="entry name" value="CheB_C"/>
</dbReference>
<keyword evidence="1 5" id="KW-0963">Cytoplasm</keyword>
<dbReference type="EC" id="3.5.1.44" evidence="5"/>
<evidence type="ECO:0000313" key="11">
    <source>
        <dbReference type="Proteomes" id="UP000287447"/>
    </source>
</evidence>
<comment type="PTM">
    <text evidence="5">Phosphorylated by CheA. Phosphorylation of the N-terminal regulatory domain activates the methylesterase activity.</text>
</comment>
<dbReference type="PROSITE" id="PS50122">
    <property type="entry name" value="CHEB"/>
    <property type="match status" value="1"/>
</dbReference>
<dbReference type="CDD" id="cd17541">
    <property type="entry name" value="REC_CheB-like"/>
    <property type="match status" value="1"/>
</dbReference>
<dbReference type="OrthoDB" id="9793421at2"/>
<evidence type="ECO:0000256" key="7">
    <source>
        <dbReference type="PROSITE-ProRule" id="PRU00169"/>
    </source>
</evidence>
<dbReference type="PROSITE" id="PS50110">
    <property type="entry name" value="RESPONSE_REGULATORY"/>
    <property type="match status" value="1"/>
</dbReference>
<comment type="catalytic activity">
    <reaction evidence="4 5">
        <text>[protein]-L-glutamate 5-O-methyl ester + H2O = L-glutamyl-[protein] + methanol + H(+)</text>
        <dbReference type="Rhea" id="RHEA:23236"/>
        <dbReference type="Rhea" id="RHEA-COMP:10208"/>
        <dbReference type="Rhea" id="RHEA-COMP:10311"/>
        <dbReference type="ChEBI" id="CHEBI:15377"/>
        <dbReference type="ChEBI" id="CHEBI:15378"/>
        <dbReference type="ChEBI" id="CHEBI:17790"/>
        <dbReference type="ChEBI" id="CHEBI:29973"/>
        <dbReference type="ChEBI" id="CHEBI:82795"/>
        <dbReference type="EC" id="3.1.1.61"/>
    </reaction>
</comment>
<dbReference type="InterPro" id="IPR008248">
    <property type="entry name" value="CheB-like"/>
</dbReference>
<dbReference type="GO" id="GO:0000156">
    <property type="term" value="F:phosphorelay response regulator activity"/>
    <property type="evidence" value="ECO:0007669"/>
    <property type="project" value="InterPro"/>
</dbReference>
<comment type="function">
    <text evidence="5">Involved in chemotaxis. Part of a chemotaxis signal transduction system that modulates chemotaxis in response to various stimuli. Catalyzes the demethylation of specific methylglutamate residues introduced into the chemoreceptors (methyl-accepting chemotaxis proteins or MCP) by CheR. Also mediates the irreversible deamidation of specific glutamine residues to glutamic acid.</text>
</comment>
<dbReference type="NCBIfam" id="NF001965">
    <property type="entry name" value="PRK00742.1"/>
    <property type="match status" value="1"/>
</dbReference>
<dbReference type="InterPro" id="IPR000673">
    <property type="entry name" value="Sig_transdc_resp-reg_Me-estase"/>
</dbReference>
<feature type="active site" evidence="5 6">
    <location>
        <position position="196"/>
    </location>
</feature>
<dbReference type="InterPro" id="IPR001789">
    <property type="entry name" value="Sig_transdc_resp-reg_receiver"/>
</dbReference>
<dbReference type="EMBL" id="SADE01000001">
    <property type="protein sequence ID" value="RVU37764.1"/>
    <property type="molecule type" value="Genomic_DNA"/>
</dbReference>
<evidence type="ECO:0000256" key="2">
    <source>
        <dbReference type="ARBA" id="ARBA00022500"/>
    </source>
</evidence>
<dbReference type="RefSeq" id="WP_127763068.1">
    <property type="nucleotide sequence ID" value="NZ_SADE01000001.1"/>
</dbReference>
<dbReference type="GO" id="GO:0006935">
    <property type="term" value="P:chemotaxis"/>
    <property type="evidence" value="ECO:0007669"/>
    <property type="project" value="UniProtKB-UniRule"/>
</dbReference>
<evidence type="ECO:0000256" key="1">
    <source>
        <dbReference type="ARBA" id="ARBA00022490"/>
    </source>
</evidence>
<organism evidence="10 11">
    <name type="scientific">Hwanghaeella grinnelliae</name>
    <dbReference type="NCBI Taxonomy" id="2500179"/>
    <lineage>
        <taxon>Bacteria</taxon>
        <taxon>Pseudomonadati</taxon>
        <taxon>Pseudomonadota</taxon>
        <taxon>Alphaproteobacteria</taxon>
        <taxon>Rhodospirillales</taxon>
        <taxon>Rhodospirillaceae</taxon>
        <taxon>Hwanghaeella</taxon>
    </lineage>
</organism>
<comment type="domain">
    <text evidence="5">Contains a C-terminal catalytic domain, and an N-terminal region which modulates catalytic activity.</text>
</comment>
<evidence type="ECO:0000256" key="4">
    <source>
        <dbReference type="ARBA" id="ARBA00048267"/>
    </source>
</evidence>
<keyword evidence="3 5" id="KW-0378">Hydrolase</keyword>
<accession>A0A3S3UPW7</accession>
<feature type="active site" evidence="5 6">
    <location>
        <position position="170"/>
    </location>
</feature>
<dbReference type="CDD" id="cd16432">
    <property type="entry name" value="CheB_Rec"/>
    <property type="match status" value="1"/>
</dbReference>
<dbReference type="Gene3D" id="3.40.50.2300">
    <property type="match status" value="1"/>
</dbReference>
<dbReference type="Pfam" id="PF01339">
    <property type="entry name" value="CheB_methylest"/>
    <property type="match status" value="1"/>
</dbReference>
<comment type="similarity">
    <text evidence="5">Belongs to the CheB family.</text>
</comment>
<reference evidence="11" key="1">
    <citation type="submission" date="2019-01" db="EMBL/GenBank/DDBJ databases">
        <title>Gri0909 isolated from a small marine red alga.</title>
        <authorList>
            <person name="Kim J."/>
            <person name="Jeong S.E."/>
            <person name="Jeon C.O."/>
        </authorList>
    </citation>
    <scope>NUCLEOTIDE SEQUENCE [LARGE SCALE GENOMIC DNA]</scope>
    <source>
        <strain evidence="11">Gri0909</strain>
    </source>
</reference>
<sequence>MGKKVRVLIVDDSALMRQILTAVLSADSEIEVIGTAADPYEARAKIKQLLPDVVTLDIEMPKMDGLDFLEKIMTLRPMPVVMVSSLTQKGADATFRALELGAIDVVGKPTSDIERSLKGRSSELQSIIKCAATARVKPLDKNRRASTEQVVKAPARAYSSSEKIVAIGSSTGGVESVRQVVSELPSDGPAVLVTQHMPGGFTKSFADRLDRTTSLNVSEASDGQRVLRGHVYIAPGGKHLALVRSGANFVCRLLDTDLVNGHKPSCDVLFDSVADVAGKDSIGVILTGMGRDGAAGLLRLREAGAFTIGQDEATSVVYGMPRVAYEIGAVIRQLPLARIAAEITNAVTAGPQKQQMRI</sequence>
<gene>
    <name evidence="5" type="primary">cheB</name>
    <name evidence="10" type="ORF">EOI86_00195</name>
</gene>
<dbReference type="Pfam" id="PF00072">
    <property type="entry name" value="Response_reg"/>
    <property type="match status" value="1"/>
</dbReference>
<proteinExistence type="inferred from homology"/>
<feature type="active site" evidence="5 6">
    <location>
        <position position="292"/>
    </location>
</feature>
<dbReference type="EC" id="3.1.1.61" evidence="5"/>
<dbReference type="GO" id="GO:0005737">
    <property type="term" value="C:cytoplasm"/>
    <property type="evidence" value="ECO:0007669"/>
    <property type="project" value="UniProtKB-SubCell"/>
</dbReference>
<evidence type="ECO:0000256" key="6">
    <source>
        <dbReference type="PROSITE-ProRule" id="PRU00050"/>
    </source>
</evidence>
<protein>
    <recommendedName>
        <fullName evidence="5">Protein-glutamate methylesterase/protein-glutamine glutaminase</fullName>
        <ecNumber evidence="5">3.1.1.61</ecNumber>
        <ecNumber evidence="5">3.5.1.44</ecNumber>
    </recommendedName>
</protein>
<feature type="domain" description="Response regulatory" evidence="8">
    <location>
        <begin position="6"/>
        <end position="123"/>
    </location>
</feature>
<evidence type="ECO:0000256" key="3">
    <source>
        <dbReference type="ARBA" id="ARBA00022801"/>
    </source>
</evidence>
<dbReference type="SMART" id="SM00448">
    <property type="entry name" value="REC"/>
    <property type="match status" value="1"/>
</dbReference>
<dbReference type="PANTHER" id="PTHR42872">
    <property type="entry name" value="PROTEIN-GLUTAMATE METHYLESTERASE/PROTEIN-GLUTAMINE GLUTAMINASE"/>
    <property type="match status" value="1"/>
</dbReference>
<keyword evidence="11" id="KW-1185">Reference proteome</keyword>
<dbReference type="GO" id="GO:0008984">
    <property type="term" value="F:protein-glutamate methylesterase activity"/>
    <property type="evidence" value="ECO:0007669"/>
    <property type="project" value="UniProtKB-UniRule"/>
</dbReference>
<comment type="catalytic activity">
    <reaction evidence="5">
        <text>L-glutaminyl-[protein] + H2O = L-glutamyl-[protein] + NH4(+)</text>
        <dbReference type="Rhea" id="RHEA:16441"/>
        <dbReference type="Rhea" id="RHEA-COMP:10207"/>
        <dbReference type="Rhea" id="RHEA-COMP:10208"/>
        <dbReference type="ChEBI" id="CHEBI:15377"/>
        <dbReference type="ChEBI" id="CHEBI:28938"/>
        <dbReference type="ChEBI" id="CHEBI:29973"/>
        <dbReference type="ChEBI" id="CHEBI:30011"/>
        <dbReference type="EC" id="3.5.1.44"/>
    </reaction>
</comment>
<dbReference type="InterPro" id="IPR011006">
    <property type="entry name" value="CheY-like_superfamily"/>
</dbReference>
<dbReference type="PIRSF" id="PIRSF000876">
    <property type="entry name" value="RR_chemtxs_CheB"/>
    <property type="match status" value="1"/>
</dbReference>
<keyword evidence="2 5" id="KW-0145">Chemotaxis</keyword>
<evidence type="ECO:0000313" key="10">
    <source>
        <dbReference type="EMBL" id="RVU37764.1"/>
    </source>
</evidence>
<evidence type="ECO:0000259" key="8">
    <source>
        <dbReference type="PROSITE" id="PS50110"/>
    </source>
</evidence>
<evidence type="ECO:0000256" key="5">
    <source>
        <dbReference type="HAMAP-Rule" id="MF_00099"/>
    </source>
</evidence>
<dbReference type="SUPFAM" id="SSF52738">
    <property type="entry name" value="Methylesterase CheB, C-terminal domain"/>
    <property type="match status" value="1"/>
</dbReference>
<keyword evidence="5 7" id="KW-0597">Phosphoprotein</keyword>
<feature type="modified residue" description="4-aspartylphosphate" evidence="5 7">
    <location>
        <position position="57"/>
    </location>
</feature>
<dbReference type="Proteomes" id="UP000287447">
    <property type="component" value="Unassembled WGS sequence"/>
</dbReference>